<evidence type="ECO:0000313" key="2">
    <source>
        <dbReference type="Proteomes" id="UP000008281"/>
    </source>
</evidence>
<evidence type="ECO:0000313" key="1">
    <source>
        <dbReference type="EMBL" id="EFO90302.1"/>
    </source>
</evidence>
<proteinExistence type="predicted"/>
<reference evidence="1" key="1">
    <citation type="submission" date="2007-07" db="EMBL/GenBank/DDBJ databases">
        <title>PCAP assembly of the Caenorhabditis remanei genome.</title>
        <authorList>
            <consortium name="The Caenorhabditis remanei Sequencing Consortium"/>
            <person name="Wilson R.K."/>
        </authorList>
    </citation>
    <scope>NUCLEOTIDE SEQUENCE [LARGE SCALE GENOMIC DNA]</scope>
    <source>
        <strain evidence="1">PB4641</strain>
    </source>
</reference>
<dbReference type="InterPro" id="IPR001810">
    <property type="entry name" value="F-box_dom"/>
</dbReference>
<protein>
    <submittedName>
        <fullName evidence="1">Uncharacterized protein</fullName>
    </submittedName>
</protein>
<dbReference type="GeneID" id="9806139"/>
<dbReference type="PROSITE" id="PS50181">
    <property type="entry name" value="FBOX"/>
    <property type="match status" value="1"/>
</dbReference>
<dbReference type="EMBL" id="DS268565">
    <property type="protein sequence ID" value="EFO90302.1"/>
    <property type="molecule type" value="Genomic_DNA"/>
</dbReference>
<dbReference type="AlphaFoldDB" id="E3N9G0"/>
<dbReference type="HOGENOM" id="CLU_028840_1_3_1"/>
<organism evidence="2">
    <name type="scientific">Caenorhabditis remanei</name>
    <name type="common">Caenorhabditis vulgaris</name>
    <dbReference type="NCBI Taxonomy" id="31234"/>
    <lineage>
        <taxon>Eukaryota</taxon>
        <taxon>Metazoa</taxon>
        <taxon>Ecdysozoa</taxon>
        <taxon>Nematoda</taxon>
        <taxon>Chromadorea</taxon>
        <taxon>Rhabditida</taxon>
        <taxon>Rhabditina</taxon>
        <taxon>Rhabditomorpha</taxon>
        <taxon>Rhabditoidea</taxon>
        <taxon>Rhabditidae</taxon>
        <taxon>Peloderinae</taxon>
        <taxon>Caenorhabditis</taxon>
    </lineage>
</organism>
<accession>E3N9G0</accession>
<dbReference type="InterPro" id="IPR053222">
    <property type="entry name" value="Zygotic_Embryogenesis-Asso"/>
</dbReference>
<dbReference type="PANTHER" id="PTHR22899">
    <property type="entry name" value="CYCLIN-RELATED F-BOX FAMILY"/>
    <property type="match status" value="1"/>
</dbReference>
<keyword evidence="2" id="KW-1185">Reference proteome</keyword>
<dbReference type="Pfam" id="PF00646">
    <property type="entry name" value="F-box"/>
    <property type="match status" value="1"/>
</dbReference>
<gene>
    <name evidence="1" type="ORF">CRE_23058</name>
</gene>
<dbReference type="Proteomes" id="UP000008281">
    <property type="component" value="Unassembled WGS sequence"/>
</dbReference>
<sequence length="342" mass="40848">MSSFPLLRLPFVVQREVIRIMHPYELVPLSVVSKRSRRLVESAHLKATRVIVRIESYITAKITISFNDYQKYTWEVHIPEAYSISYNNRRNKKKKKEKQECRKPGYELGDWIDLLLTVTHHQNLIDVLSITGILLPENPNFIQRIRNDFNGCKVNNLRVSGFDENQSFEICKAFLPNKRLYLQTGIFKREEEFVNVLNQNYDVLLFEGVFRRWEITPENFMNSRYIRIMFSREYNRGFNEFLLKWKYSEAGLLEHVNFNWRYGVEIVKDEVLSGLGAKEVEEERVYKKKFQFWKTEPTEVVIKEGFDIERIDGTIGTVLFHINQFLLQRVKIEFFVWPRVVV</sequence>
<name>E3N9G0_CAERE</name>
<dbReference type="KEGG" id="crq:GCK72_008586"/>
<dbReference type="RefSeq" id="XP_003094985.2">
    <property type="nucleotide sequence ID" value="XM_003094937.2"/>
</dbReference>
<dbReference type="CTD" id="9806139"/>